<dbReference type="Gene3D" id="1.25.40.10">
    <property type="entry name" value="Tetratricopeptide repeat domain"/>
    <property type="match status" value="1"/>
</dbReference>
<accession>A0A5J6IEI6</accession>
<dbReference type="EMBL" id="CP023694">
    <property type="protein sequence ID" value="QEV27287.1"/>
    <property type="molecule type" value="Genomic_DNA"/>
</dbReference>
<dbReference type="InterPro" id="IPR051677">
    <property type="entry name" value="AfsR-DnrI-RedD_regulator"/>
</dbReference>
<evidence type="ECO:0000313" key="4">
    <source>
        <dbReference type="Proteomes" id="UP000326598"/>
    </source>
</evidence>
<organism evidence="3 4">
    <name type="scientific">Streptomyces coeruleorubidus</name>
    <dbReference type="NCBI Taxonomy" id="116188"/>
    <lineage>
        <taxon>Bacteria</taxon>
        <taxon>Bacillati</taxon>
        <taxon>Actinomycetota</taxon>
        <taxon>Actinomycetes</taxon>
        <taxon>Kitasatosporales</taxon>
        <taxon>Streptomycetaceae</taxon>
        <taxon>Streptomyces</taxon>
    </lineage>
</organism>
<dbReference type="Proteomes" id="UP000326598">
    <property type="component" value="Chromosome"/>
</dbReference>
<dbReference type="Gene3D" id="1.10.10.10">
    <property type="entry name" value="Winged helix-like DNA-binding domain superfamily/Winged helix DNA-binding domain"/>
    <property type="match status" value="1"/>
</dbReference>
<feature type="domain" description="Bacterial transcriptional activator" evidence="2">
    <location>
        <begin position="102"/>
        <end position="240"/>
    </location>
</feature>
<dbReference type="InterPro" id="IPR005158">
    <property type="entry name" value="BTAD"/>
</dbReference>
<dbReference type="InterPro" id="IPR036388">
    <property type="entry name" value="WH-like_DNA-bd_sf"/>
</dbReference>
<protein>
    <recommendedName>
        <fullName evidence="2">Bacterial transcriptional activator domain-containing protein</fullName>
    </recommendedName>
</protein>
<dbReference type="InterPro" id="IPR011990">
    <property type="entry name" value="TPR-like_helical_dom_sf"/>
</dbReference>
<name>A0A5J6IEI6_STRC4</name>
<sequence>MHVQTCEDLEIRLLSGSPALASRGGVSILPASSHAARLVAFLGVHRGERVSRDRLVDLLGLSRAADPRAALRKAVWQVNNSTDGRFLRGTRTDLGLADGVRVDYQEARERCLGLLRRGFTEVATADLPARFRAQLESEVLGEFEEDWVVACRQEWQRLRLEVLHGLAEAELIRGNARAAVISAEQVVRCDPLREGAWHTLLSALLASRHRAAARQRFNELVDLLRDDLGVAPMFSWEELLEDPPRAPVTGLWV</sequence>
<dbReference type="SUPFAM" id="SSF48452">
    <property type="entry name" value="TPR-like"/>
    <property type="match status" value="1"/>
</dbReference>
<dbReference type="KEGG" id="scoe:CP976_26355"/>
<dbReference type="AlphaFoldDB" id="A0A5J6IEI6"/>
<dbReference type="Pfam" id="PF03704">
    <property type="entry name" value="BTAD"/>
    <property type="match status" value="1"/>
</dbReference>
<gene>
    <name evidence="3" type="ORF">CP976_26355</name>
</gene>
<evidence type="ECO:0000256" key="1">
    <source>
        <dbReference type="ARBA" id="ARBA00023012"/>
    </source>
</evidence>
<evidence type="ECO:0000259" key="2">
    <source>
        <dbReference type="SMART" id="SM01043"/>
    </source>
</evidence>
<dbReference type="SMART" id="SM01043">
    <property type="entry name" value="BTAD"/>
    <property type="match status" value="1"/>
</dbReference>
<dbReference type="PANTHER" id="PTHR35807">
    <property type="entry name" value="TRANSCRIPTIONAL REGULATOR REDD-RELATED"/>
    <property type="match status" value="1"/>
</dbReference>
<proteinExistence type="predicted"/>
<keyword evidence="1" id="KW-0902">Two-component regulatory system</keyword>
<evidence type="ECO:0000313" key="3">
    <source>
        <dbReference type="EMBL" id="QEV27287.1"/>
    </source>
</evidence>
<dbReference type="GO" id="GO:0000160">
    <property type="term" value="P:phosphorelay signal transduction system"/>
    <property type="evidence" value="ECO:0007669"/>
    <property type="project" value="UniProtKB-KW"/>
</dbReference>
<reference evidence="3 4" key="1">
    <citation type="submission" date="2017-09" db="EMBL/GenBank/DDBJ databases">
        <authorList>
            <person name="Lee N."/>
            <person name="Cho B.-K."/>
        </authorList>
    </citation>
    <scope>NUCLEOTIDE SEQUENCE [LARGE SCALE GENOMIC DNA]</scope>
    <source>
        <strain evidence="3 4">ATCC 13740</strain>
    </source>
</reference>